<dbReference type="InterPro" id="IPR043504">
    <property type="entry name" value="Peptidase_S1_PA_chymotrypsin"/>
</dbReference>
<protein>
    <submittedName>
        <fullName evidence="1">Trypsin-like peptidase domain-containing protein</fullName>
    </submittedName>
</protein>
<proteinExistence type="predicted"/>
<comment type="caution">
    <text evidence="1">The sequence shown here is derived from an EMBL/GenBank/DDBJ whole genome shotgun (WGS) entry which is preliminary data.</text>
</comment>
<dbReference type="SUPFAM" id="SSF50494">
    <property type="entry name" value="Trypsin-like serine proteases"/>
    <property type="match status" value="1"/>
</dbReference>
<dbReference type="InterPro" id="IPR009003">
    <property type="entry name" value="Peptidase_S1_PA"/>
</dbReference>
<dbReference type="AlphaFoldDB" id="A0A849V8Y7"/>
<dbReference type="EMBL" id="JABBPG010000001">
    <property type="protein sequence ID" value="NOU49686.1"/>
    <property type="molecule type" value="Genomic_DNA"/>
</dbReference>
<evidence type="ECO:0000313" key="2">
    <source>
        <dbReference type="Proteomes" id="UP000586305"/>
    </source>
</evidence>
<reference evidence="1 2" key="1">
    <citation type="submission" date="2020-04" db="EMBL/GenBank/DDBJ databases">
        <title>Pseudoalteromonas caenipelagi sp. nov., isolated from a tidal flat.</title>
        <authorList>
            <person name="Park S."/>
            <person name="Yoon J.-H."/>
        </authorList>
    </citation>
    <scope>NUCLEOTIDE SEQUENCE [LARGE SCALE GENOMIC DNA]</scope>
    <source>
        <strain evidence="1 2">JBTF-M23</strain>
    </source>
</reference>
<dbReference type="RefSeq" id="WP_171624745.1">
    <property type="nucleotide sequence ID" value="NZ_JABBPG010000001.1"/>
</dbReference>
<sequence length="298" mass="32316">MTYVAKEAVSSINSNPAFSKKNGIKCFLLSMVIALSSCGSSRVYQGKELAIAYLNNSNAQHNVREQEVTGYQVRISYQINGSTTVSGMGVPVTERLIVTADHVVRNLTVGQSVDVQMGEIGKLSKPVAAQLVMRSPEKDLAYLKLTQHVLPRNAVPSWCDNHQLGDKVSMTKLSGSATLTVASGTLSGITDRPRMTDSFNEKAANNGVEPNSMLDEPVNFVLLHRNMQGGFSGGAMFSVNNNCVTGISSMVASFNDLAQPQRYESVKEALNRKYWSQNSKVLAFGIPTKTILQYAKGL</sequence>
<dbReference type="Gene3D" id="2.40.10.10">
    <property type="entry name" value="Trypsin-like serine proteases"/>
    <property type="match status" value="2"/>
</dbReference>
<evidence type="ECO:0000313" key="1">
    <source>
        <dbReference type="EMBL" id="NOU49686.1"/>
    </source>
</evidence>
<keyword evidence="2" id="KW-1185">Reference proteome</keyword>
<dbReference type="Proteomes" id="UP000586305">
    <property type="component" value="Unassembled WGS sequence"/>
</dbReference>
<organism evidence="1 2">
    <name type="scientific">Pseudoalteromonas caenipelagi</name>
    <dbReference type="NCBI Taxonomy" id="2726988"/>
    <lineage>
        <taxon>Bacteria</taxon>
        <taxon>Pseudomonadati</taxon>
        <taxon>Pseudomonadota</taxon>
        <taxon>Gammaproteobacteria</taxon>
        <taxon>Alteromonadales</taxon>
        <taxon>Pseudoalteromonadaceae</taxon>
        <taxon>Pseudoalteromonas</taxon>
    </lineage>
</organism>
<accession>A0A849V8Y7</accession>
<name>A0A849V8Y7_9GAMM</name>
<gene>
    <name evidence="1" type="ORF">HG263_03945</name>
</gene>
<dbReference type="Pfam" id="PF13365">
    <property type="entry name" value="Trypsin_2"/>
    <property type="match status" value="1"/>
</dbReference>